<proteinExistence type="predicted"/>
<sequence length="1430" mass="162206">MSESLTSQAAFGNREYFSGLQGFDEVSEGNVFPEWSVLNGSMTTPVFGTAPNGRPVGASTPTTPYSYPTSQLMPGSMDMRGQLTESMYRSGMASGPPGWNNPTSGWSSRSTPIPNIADFRPAFAQQSGSGASTASSQALNGAGILTDPRYSTETPNVEQFSDEIQDEANSYFQQMFTDHNPLSVQDFIKQMYQFRNSENPKYKKILNCVIKNLFDEFKFFNEYPPTELRTTAEVYGRFINDGIVEDIQFAQAVRKVIEAIMSPPNSPLFTFGVVALEACKSLLHRYPKVCLMIAQNESFVKFPPDLYDYIHAGCTGNIPMDSNNMDPTHQSMMHHGDLRSRNTPVLLPNHVETVVQAAQNAVMRIQMAATGPSMMAVSNTEILEKGTERDGEKVVLSEKKLAEEVSFLCNNLSFANLPNKVDDLRQILDKHDDTCRKWLAQYLVMKRLITIGRNYPVVLDELNLRDLLLEAFYKGQQELLYVIPFVVKIIMASPKSTVFSPSCAWVQQILHILAEIHRQSDLKLSLKFEIEVLCKELRVDLQSLVSDGSLLTDDRITAIPQQLSDVQSLTRPTDAASAETQHFASGPYDPAGRASTVQPAMYPQQRVTGTEGENAQSAARYQQTNAQAMPTPQFYYHDVNIFEPIDNQLTIPSNLPLFQIFPPLANQCRKVIAAAVGENLGGMVERSVTYAISLTSEIINKDFAQCPDPQQMRKAYLQMMRSITAAIGMITTKELLSATITAYLKNIVNHQIQHFGEPDKELIRMADETMVHILEKNIELACCYVVKTACEKAMIEIDKRMEDSIQRRKNGMKLEISPEVQAVIDKIPAELRPIDRLIKDSEMSVYNVFSVQMFGFKPSPIDDFGIDRNIYMKKKEEYHDIRQHVNENALDDMLSDPTFFQSKAESIFREWMTICSQTDIRTNQPFGNHLFTLMQNHGIAINEENILKQIKTCLEICTDVSYRLLSRVDNSPITANVRNRCYYTIDPFSKLVCLLIRNAESISNTNKLQLLHRTLSLLTSSLLTDHDVRRREFNGLPFLRIFITMIKDLCQHDPTIIQYHWNIIESFGQALYNIQPRRVPAFAFHWLEIIGHRVFITELLADPNAPHLTRAMYTQLLLAHLKFLAPSLRNVILPKAVQDLYRGTLRVMLVVLHDFPELLCEFYYVFCDVIPPNCVQLRNLVLSAFPRNMKLPDPFGQNFSQAENIDDMDIIPKVAYEMFNLIPEQLRNPLDAYLTNRLDVEFLLDLSNKLESSNISGSKYNVPVLNAIVNFVGIRAITQLKESNIRISISSIAHSSYMDVFQNLAITFCTEGRYLLFNALANQLRYPNAQTHYFACTILYLFKEATTDAIREQITRILFERLVSSRPHPWGLLITFIELVRNEQYKFWSYEFVHCAPEIERLFINVANACNVNPASKYQNIPAESGSGGI</sequence>
<dbReference type="Proteomes" id="UP000887580">
    <property type="component" value="Unplaced"/>
</dbReference>
<evidence type="ECO:0000313" key="2">
    <source>
        <dbReference type="WBParaSite" id="PS1159_v2.g18054.t1"/>
    </source>
</evidence>
<dbReference type="WBParaSite" id="PS1159_v2.g18054.t1">
    <property type="protein sequence ID" value="PS1159_v2.g18054.t1"/>
    <property type="gene ID" value="PS1159_v2.g18054"/>
</dbReference>
<evidence type="ECO:0000313" key="1">
    <source>
        <dbReference type="Proteomes" id="UP000887580"/>
    </source>
</evidence>
<organism evidence="1 2">
    <name type="scientific">Panagrolaimus sp. PS1159</name>
    <dbReference type="NCBI Taxonomy" id="55785"/>
    <lineage>
        <taxon>Eukaryota</taxon>
        <taxon>Metazoa</taxon>
        <taxon>Ecdysozoa</taxon>
        <taxon>Nematoda</taxon>
        <taxon>Chromadorea</taxon>
        <taxon>Rhabditida</taxon>
        <taxon>Tylenchina</taxon>
        <taxon>Panagrolaimomorpha</taxon>
        <taxon>Panagrolaimoidea</taxon>
        <taxon>Panagrolaimidae</taxon>
        <taxon>Panagrolaimus</taxon>
    </lineage>
</organism>
<protein>
    <submittedName>
        <fullName evidence="2">CCR4-NOT transcription complex subunit 1</fullName>
    </submittedName>
</protein>
<reference evidence="2" key="1">
    <citation type="submission" date="2022-11" db="UniProtKB">
        <authorList>
            <consortium name="WormBaseParasite"/>
        </authorList>
    </citation>
    <scope>IDENTIFICATION</scope>
</reference>
<name>A0AC35FJE0_9BILA</name>
<accession>A0AC35FJE0</accession>